<reference evidence="1 2" key="1">
    <citation type="submission" date="2021-03" db="EMBL/GenBank/DDBJ databases">
        <title>Genomic Encyclopedia of Type Strains, Phase IV (KMG-IV): sequencing the most valuable type-strain genomes for metagenomic binning, comparative biology and taxonomic classification.</title>
        <authorList>
            <person name="Goeker M."/>
        </authorList>
    </citation>
    <scope>NUCLEOTIDE SEQUENCE [LARGE SCALE GENOMIC DNA]</scope>
    <source>
        <strain evidence="1 2">DSM 28783</strain>
    </source>
</reference>
<proteinExistence type="predicted"/>
<accession>A0ABS4KTC9</accession>
<dbReference type="Proteomes" id="UP001519307">
    <property type="component" value="Unassembled WGS sequence"/>
</dbReference>
<organism evidence="1 2">
    <name type="scientific">Clostridium algifaecis</name>
    <dbReference type="NCBI Taxonomy" id="1472040"/>
    <lineage>
        <taxon>Bacteria</taxon>
        <taxon>Bacillati</taxon>
        <taxon>Bacillota</taxon>
        <taxon>Clostridia</taxon>
        <taxon>Eubacteriales</taxon>
        <taxon>Clostridiaceae</taxon>
        <taxon>Clostridium</taxon>
    </lineage>
</organism>
<name>A0ABS4KTC9_9CLOT</name>
<dbReference type="EMBL" id="JAGGLM010000013">
    <property type="protein sequence ID" value="MBP2033318.1"/>
    <property type="molecule type" value="Genomic_DNA"/>
</dbReference>
<gene>
    <name evidence="1" type="ORF">J2Z42_002021</name>
</gene>
<evidence type="ECO:0000313" key="2">
    <source>
        <dbReference type="Proteomes" id="UP001519307"/>
    </source>
</evidence>
<protein>
    <submittedName>
        <fullName evidence="1">Uncharacterized protein</fullName>
    </submittedName>
</protein>
<comment type="caution">
    <text evidence="1">The sequence shown here is derived from an EMBL/GenBank/DDBJ whole genome shotgun (WGS) entry which is preliminary data.</text>
</comment>
<keyword evidence="2" id="KW-1185">Reference proteome</keyword>
<sequence>MYKNKVQKKHKNNTKNTNLVQRLKATERYINRFRLEFYSLEDRLLNCNSLMEGRIEFIEEKIGIEPF</sequence>
<evidence type="ECO:0000313" key="1">
    <source>
        <dbReference type="EMBL" id="MBP2033318.1"/>
    </source>
</evidence>